<protein>
    <submittedName>
        <fullName evidence="2">DUF2291 domain-containing protein</fullName>
    </submittedName>
</protein>
<sequence length="222" mass="22917">MASMRSTPLALAGLTGLALAIAGCRIEKTPAVDPTQSATSVFINDGSFDPAAMVETDWSGKILPFIRSKAAPYDAVAEAVKASPDEAGARHGFRENQAGAPWTYAAEVDGTVTAANTASRAATVDVKTQGGRTVTLQLGPVVRGTSIRDMLSLHPFGSFKNQVDYAQYGKALNAKANATALSAAPRQDLVGRHVTALGVFSAAPGDAPPLMTPVELTLGPKP</sequence>
<organism evidence="2 3">
    <name type="scientific">Lichenibacterium ramalinae</name>
    <dbReference type="NCBI Taxonomy" id="2316527"/>
    <lineage>
        <taxon>Bacteria</taxon>
        <taxon>Pseudomonadati</taxon>
        <taxon>Pseudomonadota</taxon>
        <taxon>Alphaproteobacteria</taxon>
        <taxon>Hyphomicrobiales</taxon>
        <taxon>Lichenihabitantaceae</taxon>
        <taxon>Lichenibacterium</taxon>
    </lineage>
</organism>
<evidence type="ECO:0000256" key="1">
    <source>
        <dbReference type="SAM" id="SignalP"/>
    </source>
</evidence>
<keyword evidence="3" id="KW-1185">Reference proteome</keyword>
<accession>A0A4Q2REX7</accession>
<gene>
    <name evidence="2" type="ORF">D3272_13615</name>
</gene>
<dbReference type="PROSITE" id="PS51257">
    <property type="entry name" value="PROKAR_LIPOPROTEIN"/>
    <property type="match status" value="1"/>
</dbReference>
<feature type="signal peptide" evidence="1">
    <location>
        <begin position="1"/>
        <end position="20"/>
    </location>
</feature>
<dbReference type="InterPro" id="IPR014582">
    <property type="entry name" value="UCP033535_lipo"/>
</dbReference>
<reference evidence="2 3" key="1">
    <citation type="submission" date="2018-09" db="EMBL/GenBank/DDBJ databases">
        <authorList>
            <person name="Grouzdev D.S."/>
            <person name="Krutkina M.S."/>
        </authorList>
    </citation>
    <scope>NUCLEOTIDE SEQUENCE [LARGE SCALE GENOMIC DNA]</scope>
    <source>
        <strain evidence="2 3">RmlP001</strain>
    </source>
</reference>
<dbReference type="Pfam" id="PF10054">
    <property type="entry name" value="DUF2291"/>
    <property type="match status" value="1"/>
</dbReference>
<dbReference type="PIRSF" id="PIRSF033535">
    <property type="entry name" value="UCP033535_plp"/>
    <property type="match status" value="1"/>
</dbReference>
<evidence type="ECO:0000313" key="2">
    <source>
        <dbReference type="EMBL" id="RYB04063.1"/>
    </source>
</evidence>
<dbReference type="Proteomes" id="UP000289411">
    <property type="component" value="Unassembled WGS sequence"/>
</dbReference>
<reference evidence="2 3" key="2">
    <citation type="submission" date="2019-02" db="EMBL/GenBank/DDBJ databases">
        <title>'Lichenibacterium ramalinii' gen. nov. sp. nov., 'Lichenibacterium minor' gen. nov. sp. nov.</title>
        <authorList>
            <person name="Pankratov T."/>
        </authorList>
    </citation>
    <scope>NUCLEOTIDE SEQUENCE [LARGE SCALE GENOMIC DNA]</scope>
    <source>
        <strain evidence="2 3">RmlP001</strain>
    </source>
</reference>
<dbReference type="SUPFAM" id="SSF141318">
    <property type="entry name" value="TM0957-like"/>
    <property type="match status" value="1"/>
</dbReference>
<comment type="caution">
    <text evidence="2">The sequence shown here is derived from an EMBL/GenBank/DDBJ whole genome shotgun (WGS) entry which is preliminary data.</text>
</comment>
<dbReference type="InterPro" id="IPR036215">
    <property type="entry name" value="TM0957-like_sf"/>
</dbReference>
<name>A0A4Q2REX7_9HYPH</name>
<feature type="chain" id="PRO_5020373966" evidence="1">
    <location>
        <begin position="21"/>
        <end position="222"/>
    </location>
</feature>
<dbReference type="AlphaFoldDB" id="A0A4Q2REX7"/>
<evidence type="ECO:0000313" key="3">
    <source>
        <dbReference type="Proteomes" id="UP000289411"/>
    </source>
</evidence>
<dbReference type="EMBL" id="QYBC01000011">
    <property type="protein sequence ID" value="RYB04063.1"/>
    <property type="molecule type" value="Genomic_DNA"/>
</dbReference>
<keyword evidence="1" id="KW-0732">Signal</keyword>
<proteinExistence type="predicted"/>